<proteinExistence type="predicted"/>
<evidence type="ECO:0000313" key="2">
    <source>
        <dbReference type="EMBL" id="KKN30974.1"/>
    </source>
</evidence>
<feature type="region of interest" description="Disordered" evidence="1">
    <location>
        <begin position="1"/>
        <end position="33"/>
    </location>
</feature>
<protein>
    <submittedName>
        <fullName evidence="2">Uncharacterized protein</fullName>
    </submittedName>
</protein>
<sequence length="106" mass="12630">MFKGTPLKNRNKAWHTKHMARLKKRKAHREERTARSRILLKKSRAMSKKYNAKEAEQRKLLEKDVGRGKLYWLFVRWRGRVLSVFNKVANKIKSLFKKPNAIKAKA</sequence>
<name>A0A0F9PLC2_9ZZZZ</name>
<comment type="caution">
    <text evidence="2">The sequence shown here is derived from an EMBL/GenBank/DDBJ whole genome shotgun (WGS) entry which is preliminary data.</text>
</comment>
<feature type="compositionally biased region" description="Basic residues" evidence="1">
    <location>
        <begin position="9"/>
        <end position="27"/>
    </location>
</feature>
<evidence type="ECO:0000256" key="1">
    <source>
        <dbReference type="SAM" id="MobiDB-lite"/>
    </source>
</evidence>
<gene>
    <name evidence="2" type="ORF">LCGC14_0828680</name>
</gene>
<dbReference type="EMBL" id="LAZR01002367">
    <property type="protein sequence ID" value="KKN30974.1"/>
    <property type="molecule type" value="Genomic_DNA"/>
</dbReference>
<reference evidence="2" key="1">
    <citation type="journal article" date="2015" name="Nature">
        <title>Complex archaea that bridge the gap between prokaryotes and eukaryotes.</title>
        <authorList>
            <person name="Spang A."/>
            <person name="Saw J.H."/>
            <person name="Jorgensen S.L."/>
            <person name="Zaremba-Niedzwiedzka K."/>
            <person name="Martijn J."/>
            <person name="Lind A.E."/>
            <person name="van Eijk R."/>
            <person name="Schleper C."/>
            <person name="Guy L."/>
            <person name="Ettema T.J."/>
        </authorList>
    </citation>
    <scope>NUCLEOTIDE SEQUENCE</scope>
</reference>
<dbReference type="AlphaFoldDB" id="A0A0F9PLC2"/>
<accession>A0A0F9PLC2</accession>
<organism evidence="2">
    <name type="scientific">marine sediment metagenome</name>
    <dbReference type="NCBI Taxonomy" id="412755"/>
    <lineage>
        <taxon>unclassified sequences</taxon>
        <taxon>metagenomes</taxon>
        <taxon>ecological metagenomes</taxon>
    </lineage>
</organism>